<sequence length="104" mass="10789">MKIAALAFGGLTAFVSMQSTATDDYNRTINAVGVQSTSAYVQFKEGFSGSCAFSSIYPGSLETQATKAMLATLLSARSPGGKVSHIAYTTGSDGFCTANQVEVQ</sequence>
<evidence type="ECO:0000313" key="2">
    <source>
        <dbReference type="EMBL" id="TCV94561.1"/>
    </source>
</evidence>
<evidence type="ECO:0000256" key="1">
    <source>
        <dbReference type="SAM" id="SignalP"/>
    </source>
</evidence>
<organism evidence="2 3">
    <name type="scientific">Luteibacter rhizovicinus</name>
    <dbReference type="NCBI Taxonomy" id="242606"/>
    <lineage>
        <taxon>Bacteria</taxon>
        <taxon>Pseudomonadati</taxon>
        <taxon>Pseudomonadota</taxon>
        <taxon>Gammaproteobacteria</taxon>
        <taxon>Lysobacterales</taxon>
        <taxon>Rhodanobacteraceae</taxon>
        <taxon>Luteibacter</taxon>
    </lineage>
</organism>
<accession>A0A4R3YQ93</accession>
<proteinExistence type="predicted"/>
<evidence type="ECO:0000313" key="3">
    <source>
        <dbReference type="Proteomes" id="UP000295645"/>
    </source>
</evidence>
<dbReference type="RefSeq" id="WP_132142996.1">
    <property type="nucleotide sequence ID" value="NZ_SMCS01000003.1"/>
</dbReference>
<comment type="caution">
    <text evidence="2">The sequence shown here is derived from an EMBL/GenBank/DDBJ whole genome shotgun (WGS) entry which is preliminary data.</text>
</comment>
<dbReference type="EMBL" id="SMCS01000003">
    <property type="protein sequence ID" value="TCV94561.1"/>
    <property type="molecule type" value="Genomic_DNA"/>
</dbReference>
<dbReference type="Proteomes" id="UP000295645">
    <property type="component" value="Unassembled WGS sequence"/>
</dbReference>
<dbReference type="AlphaFoldDB" id="A0A4R3YQ93"/>
<name>A0A4R3YQ93_9GAMM</name>
<dbReference type="OrthoDB" id="7474087at2"/>
<reference evidence="2 3" key="1">
    <citation type="submission" date="2019-03" db="EMBL/GenBank/DDBJ databases">
        <title>Above-ground endophytic microbial communities from plants in different locations in the United States.</title>
        <authorList>
            <person name="Frank C."/>
        </authorList>
    </citation>
    <scope>NUCLEOTIDE SEQUENCE [LARGE SCALE GENOMIC DNA]</scope>
    <source>
        <strain evidence="2 3">LP_13_YM</strain>
    </source>
</reference>
<keyword evidence="3" id="KW-1185">Reference proteome</keyword>
<keyword evidence="1" id="KW-0732">Signal</keyword>
<protein>
    <submittedName>
        <fullName evidence="2">Uncharacterized protein</fullName>
    </submittedName>
</protein>
<feature type="chain" id="PRO_5020699041" evidence="1">
    <location>
        <begin position="22"/>
        <end position="104"/>
    </location>
</feature>
<gene>
    <name evidence="2" type="ORF">EC912_10344</name>
</gene>
<feature type="signal peptide" evidence="1">
    <location>
        <begin position="1"/>
        <end position="21"/>
    </location>
</feature>